<proteinExistence type="predicted"/>
<keyword evidence="3" id="KW-1185">Reference proteome</keyword>
<accession>A0A165GK02</accession>
<feature type="region of interest" description="Disordered" evidence="1">
    <location>
        <begin position="30"/>
        <end position="50"/>
    </location>
</feature>
<organism evidence="2 3">
    <name type="scientific">Laetiporus sulphureus 93-53</name>
    <dbReference type="NCBI Taxonomy" id="1314785"/>
    <lineage>
        <taxon>Eukaryota</taxon>
        <taxon>Fungi</taxon>
        <taxon>Dikarya</taxon>
        <taxon>Basidiomycota</taxon>
        <taxon>Agaricomycotina</taxon>
        <taxon>Agaricomycetes</taxon>
        <taxon>Polyporales</taxon>
        <taxon>Laetiporus</taxon>
    </lineage>
</organism>
<gene>
    <name evidence="2" type="ORF">LAESUDRAFT_721819</name>
</gene>
<dbReference type="AlphaFoldDB" id="A0A165GK02"/>
<dbReference type="InParanoid" id="A0A165GK02"/>
<dbReference type="RefSeq" id="XP_040768197.1">
    <property type="nucleotide sequence ID" value="XM_040908081.1"/>
</dbReference>
<dbReference type="GeneID" id="63825110"/>
<dbReference type="EMBL" id="KV427609">
    <property type="protein sequence ID" value="KZT10457.1"/>
    <property type="molecule type" value="Genomic_DNA"/>
</dbReference>
<evidence type="ECO:0000313" key="2">
    <source>
        <dbReference type="EMBL" id="KZT10457.1"/>
    </source>
</evidence>
<dbReference type="Proteomes" id="UP000076871">
    <property type="component" value="Unassembled WGS sequence"/>
</dbReference>
<sequence>MLAIGSSITEALKTTVQNVRELVGPRKNQKVNMSRFAGSDGGRRATSMETVYSGRKGSIDMSRLRNTGWMLPAPRG</sequence>
<reference evidence="2 3" key="1">
    <citation type="journal article" date="2016" name="Mol. Biol. Evol.">
        <title>Comparative Genomics of Early-Diverging Mushroom-Forming Fungi Provides Insights into the Origins of Lignocellulose Decay Capabilities.</title>
        <authorList>
            <person name="Nagy L.G."/>
            <person name="Riley R."/>
            <person name="Tritt A."/>
            <person name="Adam C."/>
            <person name="Daum C."/>
            <person name="Floudas D."/>
            <person name="Sun H."/>
            <person name="Yadav J.S."/>
            <person name="Pangilinan J."/>
            <person name="Larsson K.H."/>
            <person name="Matsuura K."/>
            <person name="Barry K."/>
            <person name="Labutti K."/>
            <person name="Kuo R."/>
            <person name="Ohm R.A."/>
            <person name="Bhattacharya S.S."/>
            <person name="Shirouzu T."/>
            <person name="Yoshinaga Y."/>
            <person name="Martin F.M."/>
            <person name="Grigoriev I.V."/>
            <person name="Hibbett D.S."/>
        </authorList>
    </citation>
    <scope>NUCLEOTIDE SEQUENCE [LARGE SCALE GENOMIC DNA]</scope>
    <source>
        <strain evidence="2 3">93-53</strain>
    </source>
</reference>
<evidence type="ECO:0000256" key="1">
    <source>
        <dbReference type="SAM" id="MobiDB-lite"/>
    </source>
</evidence>
<evidence type="ECO:0000313" key="3">
    <source>
        <dbReference type="Proteomes" id="UP000076871"/>
    </source>
</evidence>
<protein>
    <submittedName>
        <fullName evidence="2">Uncharacterized protein</fullName>
    </submittedName>
</protein>
<name>A0A165GK02_9APHY</name>